<dbReference type="EMBL" id="CADCTI010000135">
    <property type="protein sequence ID" value="CAA9239985.1"/>
    <property type="molecule type" value="Genomic_DNA"/>
</dbReference>
<evidence type="ECO:0000313" key="1">
    <source>
        <dbReference type="EMBL" id="CAA9239985.1"/>
    </source>
</evidence>
<organism evidence="1">
    <name type="scientific">uncultured Blastococcus sp</name>
    <dbReference type="NCBI Taxonomy" id="217144"/>
    <lineage>
        <taxon>Bacteria</taxon>
        <taxon>Bacillati</taxon>
        <taxon>Actinomycetota</taxon>
        <taxon>Actinomycetes</taxon>
        <taxon>Geodermatophilales</taxon>
        <taxon>Geodermatophilaceae</taxon>
        <taxon>Blastococcus</taxon>
        <taxon>environmental samples</taxon>
    </lineage>
</organism>
<feature type="non-terminal residue" evidence="1">
    <location>
        <position position="124"/>
    </location>
</feature>
<feature type="non-terminal residue" evidence="1">
    <location>
        <position position="1"/>
    </location>
</feature>
<accession>A0A6J4I4E9</accession>
<name>A0A6J4I4E9_9ACTN</name>
<reference evidence="1" key="1">
    <citation type="submission" date="2020-02" db="EMBL/GenBank/DDBJ databases">
        <authorList>
            <person name="Meier V. D."/>
        </authorList>
    </citation>
    <scope>NUCLEOTIDE SEQUENCE</scope>
    <source>
        <strain evidence="1">AVDCRST_MAG57</strain>
    </source>
</reference>
<protein>
    <submittedName>
        <fullName evidence="1">Uncharacterized protein</fullName>
    </submittedName>
</protein>
<sequence>CSGIRRANSSWSWTARTSSVPPPSGRPSWDIAGRRTAVGRTWPWCPRTVAAWSCCCSAPAIARVARTGCIWIYGPTTWTPRSRGCRRPAVWCSPPNRWSKPGGGGTSWLTRTAMSSACCSRRGP</sequence>
<proteinExistence type="predicted"/>
<gene>
    <name evidence="1" type="ORF">AVDCRST_MAG57-1482</name>
</gene>
<dbReference type="AlphaFoldDB" id="A0A6J4I4E9"/>